<feature type="domain" description="AB hydrolase-1" evidence="1">
    <location>
        <begin position="34"/>
        <end position="141"/>
    </location>
</feature>
<name>A0ABR3X8J1_9EURO</name>
<protein>
    <recommendedName>
        <fullName evidence="1">AB hydrolase-1 domain-containing protein</fullName>
    </recommendedName>
</protein>
<evidence type="ECO:0000259" key="1">
    <source>
        <dbReference type="Pfam" id="PF00561"/>
    </source>
</evidence>
<dbReference type="Pfam" id="PF00561">
    <property type="entry name" value="Abhydrolase_1"/>
    <property type="match status" value="1"/>
</dbReference>
<comment type="caution">
    <text evidence="2">The sequence shown here is derived from an EMBL/GenBank/DDBJ whole genome shotgun (WGS) entry which is preliminary data.</text>
</comment>
<reference evidence="2 3" key="1">
    <citation type="journal article" date="2024" name="IMA Fungus">
        <title>IMA Genome - F19 : A genome assembly and annotation guide to empower mycologists, including annotated draft genome sequences of Ceratocystis pirilliformis, Diaporthe australafricana, Fusarium ophioides, Paecilomyces lecythidis, and Sporothrix stenoceras.</title>
        <authorList>
            <person name="Aylward J."/>
            <person name="Wilson A.M."/>
            <person name="Visagie C.M."/>
            <person name="Spraker J."/>
            <person name="Barnes I."/>
            <person name="Buitendag C."/>
            <person name="Ceriani C."/>
            <person name="Del Mar Angel L."/>
            <person name="du Plessis D."/>
            <person name="Fuchs T."/>
            <person name="Gasser K."/>
            <person name="Kramer D."/>
            <person name="Li W."/>
            <person name="Munsamy K."/>
            <person name="Piso A."/>
            <person name="Price J.L."/>
            <person name="Sonnekus B."/>
            <person name="Thomas C."/>
            <person name="van der Nest A."/>
            <person name="van Dijk A."/>
            <person name="van Heerden A."/>
            <person name="van Vuuren N."/>
            <person name="Yilmaz N."/>
            <person name="Duong T.A."/>
            <person name="van der Merwe N.A."/>
            <person name="Wingfield M.J."/>
            <person name="Wingfield B.D."/>
        </authorList>
    </citation>
    <scope>NUCLEOTIDE SEQUENCE [LARGE SCALE GENOMIC DNA]</scope>
    <source>
        <strain evidence="2 3">CMW 18167</strain>
    </source>
</reference>
<dbReference type="InterPro" id="IPR029058">
    <property type="entry name" value="AB_hydrolase_fold"/>
</dbReference>
<dbReference type="EMBL" id="JAVDPF010000025">
    <property type="protein sequence ID" value="KAL1872274.1"/>
    <property type="molecule type" value="Genomic_DNA"/>
</dbReference>
<dbReference type="PANTHER" id="PTHR43798">
    <property type="entry name" value="MONOACYLGLYCEROL LIPASE"/>
    <property type="match status" value="1"/>
</dbReference>
<dbReference type="SUPFAM" id="SSF53474">
    <property type="entry name" value="alpha/beta-Hydrolases"/>
    <property type="match status" value="1"/>
</dbReference>
<evidence type="ECO:0000313" key="3">
    <source>
        <dbReference type="Proteomes" id="UP001583193"/>
    </source>
</evidence>
<keyword evidence="3" id="KW-1185">Reference proteome</keyword>
<organism evidence="2 3">
    <name type="scientific">Paecilomyces lecythidis</name>
    <dbReference type="NCBI Taxonomy" id="3004212"/>
    <lineage>
        <taxon>Eukaryota</taxon>
        <taxon>Fungi</taxon>
        <taxon>Dikarya</taxon>
        <taxon>Ascomycota</taxon>
        <taxon>Pezizomycotina</taxon>
        <taxon>Eurotiomycetes</taxon>
        <taxon>Eurotiomycetidae</taxon>
        <taxon>Eurotiales</taxon>
        <taxon>Thermoascaceae</taxon>
        <taxon>Paecilomyces</taxon>
    </lineage>
</organism>
<proteinExistence type="predicted"/>
<dbReference type="Gene3D" id="3.40.50.1820">
    <property type="entry name" value="alpha/beta hydrolase"/>
    <property type="match status" value="1"/>
</dbReference>
<accession>A0ABR3X8J1</accession>
<dbReference type="Proteomes" id="UP001583193">
    <property type="component" value="Unassembled WGS sequence"/>
</dbReference>
<evidence type="ECO:0000313" key="2">
    <source>
        <dbReference type="EMBL" id="KAL1872274.1"/>
    </source>
</evidence>
<dbReference type="PANTHER" id="PTHR43798:SF33">
    <property type="entry name" value="HYDROLASE, PUTATIVE (AFU_ORTHOLOGUE AFUA_2G14860)-RELATED"/>
    <property type="match status" value="1"/>
</dbReference>
<gene>
    <name evidence="2" type="ORF">Plec18167_006877</name>
</gene>
<dbReference type="PRINTS" id="PR00111">
    <property type="entry name" value="ABHYDROLASE"/>
</dbReference>
<sequence length="287" mass="31281">MSSEEPTPKQADLEIAYTRLSPPQNPGNTDSSHPTIIFLHGGESCHLEFSRIAPLLADDYEILLVDLPGHSRSKAIPFSFDNATNALSYLITTQVQERKAHLVGLSLGGFVGLEFARRCPDLVLSLWCTGCAPFTGYRHWLTSQSRLLSGIITLAGRLATEKIFWASLGADVDPIPGLCAEVQSNQTMTVLKPVFDELASVTMDDLAAIHGVRIAIIAGGKQDNVANTTAAGKVLRSKNPDCNAFVVRKAIHWWSLQLPEVFAQGVRAWVEGREMPDVYEPLLTGES</sequence>
<dbReference type="InterPro" id="IPR050266">
    <property type="entry name" value="AB_hydrolase_sf"/>
</dbReference>
<dbReference type="InterPro" id="IPR000073">
    <property type="entry name" value="AB_hydrolase_1"/>
</dbReference>